<feature type="compositionally biased region" description="Basic residues" evidence="7">
    <location>
        <begin position="142"/>
        <end position="152"/>
    </location>
</feature>
<accession>A0A921U5G0</accession>
<dbReference type="NCBIfam" id="TIGR01568">
    <property type="entry name" value="A_thal_3678"/>
    <property type="match status" value="1"/>
</dbReference>
<feature type="compositionally biased region" description="Basic residues" evidence="7">
    <location>
        <begin position="27"/>
        <end position="36"/>
    </location>
</feature>
<comment type="function">
    <text evidence="6">Transcriptional repressor that regulates multiple aspects of plant growth and development.</text>
</comment>
<evidence type="ECO:0000313" key="9">
    <source>
        <dbReference type="EMBL" id="KAG0518814.1"/>
    </source>
</evidence>
<dbReference type="PANTHER" id="PTHR33057">
    <property type="entry name" value="TRANSCRIPTION REPRESSOR OFP7-RELATED"/>
    <property type="match status" value="1"/>
</dbReference>
<feature type="compositionally biased region" description="Basic residues" evidence="7">
    <location>
        <begin position="221"/>
        <end position="231"/>
    </location>
</feature>
<gene>
    <name evidence="9" type="ORF">BDA96_09G209500</name>
</gene>
<dbReference type="PANTHER" id="PTHR33057:SF66">
    <property type="entry name" value="TRANSCRIPTION REPRESSOR"/>
    <property type="match status" value="1"/>
</dbReference>
<dbReference type="GO" id="GO:0045892">
    <property type="term" value="P:negative regulation of DNA-templated transcription"/>
    <property type="evidence" value="ECO:0007669"/>
    <property type="project" value="UniProtKB-UniRule"/>
</dbReference>
<sequence>MRWGIRKQNAAPSARCEEDDGGERGSKGKGKGKGKGRGTFSFSPLSWLAKLAAKEKPGAGAGAATKRAPASTPNNTAAAAPAFPSSCLPNHKRTSPSPAAATVTPGWSSFSPPRRSTDNKDVLPRRLSVGNDNADSVAVRRQSYRHGGRRHCSVGGDRELPPLGRLIPFSLAGSPAPPRAAAAPSDTDAAGARRHRRRRRSSRRLSVSGGGRRLSFSGRMHPPRVRVRSPRRAAVAPAELDGLAVVRRTRDPQRAFRESMVEMIASASATGGPAAVPPRPEELERLLACYLSLNADEHHDCIVKVFRQVWFEYVSLLPPRPESGGRPRRRPPTARRC</sequence>
<dbReference type="PROSITE" id="PS51754">
    <property type="entry name" value="OVATE"/>
    <property type="match status" value="1"/>
</dbReference>
<evidence type="ECO:0000256" key="7">
    <source>
        <dbReference type="SAM" id="MobiDB-lite"/>
    </source>
</evidence>
<dbReference type="Pfam" id="PF04844">
    <property type="entry name" value="Ovate"/>
    <property type="match status" value="1"/>
</dbReference>
<evidence type="ECO:0000313" key="10">
    <source>
        <dbReference type="Proteomes" id="UP000807115"/>
    </source>
</evidence>
<protein>
    <recommendedName>
        <fullName evidence="6">Transcription repressor</fullName>
    </recommendedName>
    <alternativeName>
        <fullName evidence="6">Ovate family protein</fullName>
    </alternativeName>
</protein>
<keyword evidence="3 6" id="KW-0805">Transcription regulation</keyword>
<evidence type="ECO:0000256" key="4">
    <source>
        <dbReference type="ARBA" id="ARBA00023163"/>
    </source>
</evidence>
<comment type="caution">
    <text evidence="9">The sequence shown here is derived from an EMBL/GenBank/DDBJ whole genome shotgun (WGS) entry which is preliminary data.</text>
</comment>
<feature type="region of interest" description="Disordered" evidence="7">
    <location>
        <begin position="53"/>
        <end position="232"/>
    </location>
</feature>
<keyword evidence="5 6" id="KW-0539">Nucleus</keyword>
<dbReference type="InterPro" id="IPR006458">
    <property type="entry name" value="Ovate_C"/>
</dbReference>
<dbReference type="Proteomes" id="UP000807115">
    <property type="component" value="Chromosome 9"/>
</dbReference>
<dbReference type="InterPro" id="IPR038933">
    <property type="entry name" value="Ovate"/>
</dbReference>
<organism evidence="9 10">
    <name type="scientific">Sorghum bicolor</name>
    <name type="common">Sorghum</name>
    <name type="synonym">Sorghum vulgare</name>
    <dbReference type="NCBI Taxonomy" id="4558"/>
    <lineage>
        <taxon>Eukaryota</taxon>
        <taxon>Viridiplantae</taxon>
        <taxon>Streptophyta</taxon>
        <taxon>Embryophyta</taxon>
        <taxon>Tracheophyta</taxon>
        <taxon>Spermatophyta</taxon>
        <taxon>Magnoliopsida</taxon>
        <taxon>Liliopsida</taxon>
        <taxon>Poales</taxon>
        <taxon>Poaceae</taxon>
        <taxon>PACMAD clade</taxon>
        <taxon>Panicoideae</taxon>
        <taxon>Andropogonodae</taxon>
        <taxon>Andropogoneae</taxon>
        <taxon>Sorghinae</taxon>
        <taxon>Sorghum</taxon>
    </lineage>
</organism>
<dbReference type="EMBL" id="CM027688">
    <property type="protein sequence ID" value="KAG0518814.1"/>
    <property type="molecule type" value="Genomic_DNA"/>
</dbReference>
<comment type="subcellular location">
    <subcellularLocation>
        <location evidence="1 6">Nucleus</location>
    </subcellularLocation>
</comment>
<evidence type="ECO:0000259" key="8">
    <source>
        <dbReference type="PROSITE" id="PS51754"/>
    </source>
</evidence>
<evidence type="ECO:0000256" key="1">
    <source>
        <dbReference type="ARBA" id="ARBA00004123"/>
    </source>
</evidence>
<feature type="compositionally biased region" description="Low complexity" evidence="7">
    <location>
        <begin position="179"/>
        <end position="190"/>
    </location>
</feature>
<dbReference type="GO" id="GO:0005634">
    <property type="term" value="C:nucleus"/>
    <property type="evidence" value="ECO:0007669"/>
    <property type="project" value="UniProtKB-SubCell"/>
</dbReference>
<evidence type="ECO:0000256" key="5">
    <source>
        <dbReference type="ARBA" id="ARBA00023242"/>
    </source>
</evidence>
<feature type="domain" description="OVATE" evidence="8">
    <location>
        <begin position="245"/>
        <end position="312"/>
    </location>
</feature>
<evidence type="ECO:0000256" key="3">
    <source>
        <dbReference type="ARBA" id="ARBA00023015"/>
    </source>
</evidence>
<feature type="compositionally biased region" description="Low complexity" evidence="7">
    <location>
        <begin position="62"/>
        <end position="86"/>
    </location>
</feature>
<reference evidence="9" key="1">
    <citation type="journal article" date="2019" name="BMC Genomics">
        <title>A new reference genome for Sorghum bicolor reveals high levels of sequence similarity between sweet and grain genotypes: implications for the genetics of sugar metabolism.</title>
        <authorList>
            <person name="Cooper E.A."/>
            <person name="Brenton Z.W."/>
            <person name="Flinn B.S."/>
            <person name="Jenkins J."/>
            <person name="Shu S."/>
            <person name="Flowers D."/>
            <person name="Luo F."/>
            <person name="Wang Y."/>
            <person name="Xia P."/>
            <person name="Barry K."/>
            <person name="Daum C."/>
            <person name="Lipzen A."/>
            <person name="Yoshinaga Y."/>
            <person name="Schmutz J."/>
            <person name="Saski C."/>
            <person name="Vermerris W."/>
            <person name="Kresovich S."/>
        </authorList>
    </citation>
    <scope>NUCLEOTIDE SEQUENCE</scope>
</reference>
<proteinExistence type="predicted"/>
<feature type="compositionally biased region" description="Basic and acidic residues" evidence="7">
    <location>
        <begin position="115"/>
        <end position="124"/>
    </location>
</feature>
<name>A0A921U5G0_SORBI</name>
<feature type="compositionally biased region" description="Basic residues" evidence="7">
    <location>
        <begin position="192"/>
        <end position="203"/>
    </location>
</feature>
<evidence type="ECO:0000256" key="6">
    <source>
        <dbReference type="RuleBase" id="RU367028"/>
    </source>
</evidence>
<feature type="region of interest" description="Disordered" evidence="7">
    <location>
        <begin position="1"/>
        <end position="40"/>
    </location>
</feature>
<evidence type="ECO:0000256" key="2">
    <source>
        <dbReference type="ARBA" id="ARBA00022491"/>
    </source>
</evidence>
<keyword evidence="4 6" id="KW-0804">Transcription</keyword>
<reference evidence="9" key="2">
    <citation type="submission" date="2020-10" db="EMBL/GenBank/DDBJ databases">
        <authorList>
            <person name="Cooper E.A."/>
            <person name="Brenton Z.W."/>
            <person name="Flinn B.S."/>
            <person name="Jenkins J."/>
            <person name="Shu S."/>
            <person name="Flowers D."/>
            <person name="Luo F."/>
            <person name="Wang Y."/>
            <person name="Xia P."/>
            <person name="Barry K."/>
            <person name="Daum C."/>
            <person name="Lipzen A."/>
            <person name="Yoshinaga Y."/>
            <person name="Schmutz J."/>
            <person name="Saski C."/>
            <person name="Vermerris W."/>
            <person name="Kresovich S."/>
        </authorList>
    </citation>
    <scope>NUCLEOTIDE SEQUENCE</scope>
</reference>
<dbReference type="AlphaFoldDB" id="A0A921U5G0"/>
<keyword evidence="2 6" id="KW-0678">Repressor</keyword>